<dbReference type="InterPro" id="IPR050204">
    <property type="entry name" value="AraC_XylS_family_regulators"/>
</dbReference>
<keyword evidence="2" id="KW-0238">DNA-binding</keyword>
<dbReference type="GO" id="GO:0043565">
    <property type="term" value="F:sequence-specific DNA binding"/>
    <property type="evidence" value="ECO:0007669"/>
    <property type="project" value="InterPro"/>
</dbReference>
<keyword evidence="7" id="KW-1185">Reference proteome</keyword>
<dbReference type="Proteomes" id="UP000617628">
    <property type="component" value="Unassembled WGS sequence"/>
</dbReference>
<evidence type="ECO:0000256" key="3">
    <source>
        <dbReference type="ARBA" id="ARBA00023159"/>
    </source>
</evidence>
<accession>A0A934VSS3</accession>
<gene>
    <name evidence="6" type="ORF">JIN87_18915</name>
</gene>
<reference evidence="6" key="1">
    <citation type="submission" date="2021-01" db="EMBL/GenBank/DDBJ databases">
        <title>Modified the classification status of verrucomicrobia.</title>
        <authorList>
            <person name="Feng X."/>
        </authorList>
    </citation>
    <scope>NUCLEOTIDE SEQUENCE</scope>
    <source>
        <strain evidence="6">KCTC 13126</strain>
    </source>
</reference>
<dbReference type="InterPro" id="IPR020449">
    <property type="entry name" value="Tscrpt_reg_AraC-type_HTH"/>
</dbReference>
<dbReference type="InterPro" id="IPR018060">
    <property type="entry name" value="HTH_AraC"/>
</dbReference>
<organism evidence="6 7">
    <name type="scientific">Pelagicoccus mobilis</name>
    <dbReference type="NCBI Taxonomy" id="415221"/>
    <lineage>
        <taxon>Bacteria</taxon>
        <taxon>Pseudomonadati</taxon>
        <taxon>Verrucomicrobiota</taxon>
        <taxon>Opitutia</taxon>
        <taxon>Puniceicoccales</taxon>
        <taxon>Pelagicoccaceae</taxon>
        <taxon>Pelagicoccus</taxon>
    </lineage>
</organism>
<evidence type="ECO:0000256" key="1">
    <source>
        <dbReference type="ARBA" id="ARBA00023015"/>
    </source>
</evidence>
<dbReference type="SMART" id="SM00342">
    <property type="entry name" value="HTH_ARAC"/>
    <property type="match status" value="1"/>
</dbReference>
<dbReference type="Pfam" id="PF02311">
    <property type="entry name" value="AraC_binding"/>
    <property type="match status" value="1"/>
</dbReference>
<comment type="caution">
    <text evidence="6">The sequence shown here is derived from an EMBL/GenBank/DDBJ whole genome shotgun (WGS) entry which is preliminary data.</text>
</comment>
<dbReference type="InterPro" id="IPR009057">
    <property type="entry name" value="Homeodomain-like_sf"/>
</dbReference>
<name>A0A934VSS3_9BACT</name>
<dbReference type="InterPro" id="IPR037923">
    <property type="entry name" value="HTH-like"/>
</dbReference>
<evidence type="ECO:0000313" key="7">
    <source>
        <dbReference type="Proteomes" id="UP000617628"/>
    </source>
</evidence>
<dbReference type="Gene3D" id="1.10.10.60">
    <property type="entry name" value="Homeodomain-like"/>
    <property type="match status" value="2"/>
</dbReference>
<dbReference type="Gene3D" id="2.60.120.280">
    <property type="entry name" value="Regulatory protein AraC"/>
    <property type="match status" value="1"/>
</dbReference>
<dbReference type="PANTHER" id="PTHR46796:SF7">
    <property type="entry name" value="ARAC FAMILY TRANSCRIPTIONAL REGULATOR"/>
    <property type="match status" value="1"/>
</dbReference>
<dbReference type="PROSITE" id="PS01124">
    <property type="entry name" value="HTH_ARAC_FAMILY_2"/>
    <property type="match status" value="1"/>
</dbReference>
<protein>
    <submittedName>
        <fullName evidence="6">Helix-turn-helix domain-containing protein</fullName>
    </submittedName>
</protein>
<proteinExistence type="predicted"/>
<dbReference type="PRINTS" id="PR00032">
    <property type="entry name" value="HTHARAC"/>
</dbReference>
<dbReference type="CDD" id="cd06986">
    <property type="entry name" value="cupin_MmsR-like_N"/>
    <property type="match status" value="1"/>
</dbReference>
<dbReference type="RefSeq" id="WP_200357177.1">
    <property type="nucleotide sequence ID" value="NZ_JAENIL010000038.1"/>
</dbReference>
<dbReference type="SUPFAM" id="SSF46689">
    <property type="entry name" value="Homeodomain-like"/>
    <property type="match status" value="2"/>
</dbReference>
<sequence length="281" mass="32235">MELQHSVIPSASLELAESHPILSSLFVRSVGRLPPAVGSETRRKRGMDEFILQYCAEGVGWAENGSDRWELRPGTCIIVPPKTPHAYGAMESEPWLNYWVHFRGKQAKAFSELLGLSKGEWRVELPQDPECVAEFEMLLELYRGEIGFEQLLRASTHLRQLLQRFFVLSQRRLGGEGSKGVEAAVRYMEDHLGEKLDLARLSQVACLSRARFHELFRLEIGDTPNRYLTRLRVRRSCDLLLSTKLSLEEIALQLGFSSAFYFSRVFRQTMGMPPSAYRREW</sequence>
<evidence type="ECO:0000256" key="2">
    <source>
        <dbReference type="ARBA" id="ARBA00023125"/>
    </source>
</evidence>
<keyword evidence="3" id="KW-0010">Activator</keyword>
<dbReference type="GO" id="GO:0003700">
    <property type="term" value="F:DNA-binding transcription factor activity"/>
    <property type="evidence" value="ECO:0007669"/>
    <property type="project" value="InterPro"/>
</dbReference>
<evidence type="ECO:0000256" key="4">
    <source>
        <dbReference type="ARBA" id="ARBA00023163"/>
    </source>
</evidence>
<dbReference type="InterPro" id="IPR018062">
    <property type="entry name" value="HTH_AraC-typ_CS"/>
</dbReference>
<keyword evidence="4" id="KW-0804">Transcription</keyword>
<feature type="domain" description="HTH araC/xylS-type" evidence="5">
    <location>
        <begin position="182"/>
        <end position="280"/>
    </location>
</feature>
<dbReference type="SUPFAM" id="SSF51215">
    <property type="entry name" value="Regulatory protein AraC"/>
    <property type="match status" value="1"/>
</dbReference>
<dbReference type="InterPro" id="IPR003313">
    <property type="entry name" value="AraC-bd"/>
</dbReference>
<dbReference type="Pfam" id="PF12833">
    <property type="entry name" value="HTH_18"/>
    <property type="match status" value="1"/>
</dbReference>
<evidence type="ECO:0000259" key="5">
    <source>
        <dbReference type="PROSITE" id="PS01124"/>
    </source>
</evidence>
<dbReference type="PANTHER" id="PTHR46796">
    <property type="entry name" value="HTH-TYPE TRANSCRIPTIONAL ACTIVATOR RHAS-RELATED"/>
    <property type="match status" value="1"/>
</dbReference>
<dbReference type="EMBL" id="JAENIL010000038">
    <property type="protein sequence ID" value="MBK1878963.1"/>
    <property type="molecule type" value="Genomic_DNA"/>
</dbReference>
<evidence type="ECO:0000313" key="6">
    <source>
        <dbReference type="EMBL" id="MBK1878963.1"/>
    </source>
</evidence>
<dbReference type="AlphaFoldDB" id="A0A934VSS3"/>
<keyword evidence="1" id="KW-0805">Transcription regulation</keyword>
<dbReference type="PROSITE" id="PS00041">
    <property type="entry name" value="HTH_ARAC_FAMILY_1"/>
    <property type="match status" value="1"/>
</dbReference>